<protein>
    <submittedName>
        <fullName evidence="3">Putative lipoprotein</fullName>
    </submittedName>
</protein>
<feature type="signal peptide" evidence="2">
    <location>
        <begin position="1"/>
        <end position="18"/>
    </location>
</feature>
<dbReference type="PATRIC" id="fig|1297742.4.peg.3960"/>
<dbReference type="PROSITE" id="PS51257">
    <property type="entry name" value="PROKAR_LIPOPROTEIN"/>
    <property type="match status" value="1"/>
</dbReference>
<dbReference type="RefSeq" id="WP_002640872.1">
    <property type="nucleotide sequence ID" value="NZ_CP012109.1"/>
</dbReference>
<dbReference type="EMBL" id="CP012109">
    <property type="protein sequence ID" value="AKQ67007.1"/>
    <property type="molecule type" value="Genomic_DNA"/>
</dbReference>
<evidence type="ECO:0000313" key="3">
    <source>
        <dbReference type="EMBL" id="AKQ67007.1"/>
    </source>
</evidence>
<reference evidence="3 4" key="1">
    <citation type="journal article" date="2016" name="PLoS ONE">
        <title>Complete Genome Sequence and Comparative Genomics of a Novel Myxobacterium Myxococcus hansupus.</title>
        <authorList>
            <person name="Sharma G."/>
            <person name="Narwani T."/>
            <person name="Subramanian S."/>
        </authorList>
    </citation>
    <scope>NUCLEOTIDE SEQUENCE [LARGE SCALE GENOMIC DNA]</scope>
    <source>
        <strain evidence="4">mixupus</strain>
    </source>
</reference>
<dbReference type="KEGG" id="mym:A176_003919"/>
<feature type="region of interest" description="Disordered" evidence="1">
    <location>
        <begin position="490"/>
        <end position="513"/>
    </location>
</feature>
<keyword evidence="3" id="KW-0449">Lipoprotein</keyword>
<accession>A0A0H4XFP4</accession>
<sequence length="513" mass="54341">MALRLPCLVAVPTLLLFAVVGCGTAPHDEDVPELGTQSSEIRIANALTTKALVLNAIATNRESNELLGTSALLQLFDPVFGDERTRMRLHDENAQKFMEYLVGCALTPSQSVEYFNPRMPNPGVRKWWGQAGLCPSWAWSIPSESCLERVSACLLARNNKEGRRVELSIRGEHRFTASGPNIYTLEAKTRPADHVPVTGVPVASFGPCGMGESGAQRNCGWTADGIGTCTPSTPVWVGAGGPMSCGSPSSTLGSSVNGPAALRVCEGVAGCDHFDARNLSEAAGVCLGSFGTPVATFTCPVGGYFSVMTAPVSSTSTGLVATVGTFAEYPTAYGLSEQQVYGVREGAFYGNIFLPDELAAEVDVEERVVNDRKVYEVVGADVIVDGSIYKQMFSCYDPGWSEGAAYSAGRVCALPSMIANCASTVTGPCFPTPALAGKCAIQDGPLTPGDGDYELCTDTAEKLWTQTVTTFLHTPCDTVTRAERSKICGRAVSGNPVPTQPLPWPPRKKDLLP</sequence>
<dbReference type="STRING" id="1297742.A176_003919"/>
<organism evidence="3 4">
    <name type="scientific">Pseudomyxococcus hansupus</name>
    <dbReference type="NCBI Taxonomy" id="1297742"/>
    <lineage>
        <taxon>Bacteria</taxon>
        <taxon>Pseudomonadati</taxon>
        <taxon>Myxococcota</taxon>
        <taxon>Myxococcia</taxon>
        <taxon>Myxococcales</taxon>
        <taxon>Cystobacterineae</taxon>
        <taxon>Myxococcaceae</taxon>
        <taxon>Pseudomyxococcus</taxon>
    </lineage>
</organism>
<gene>
    <name evidence="3" type="ORF">A176_003919</name>
</gene>
<dbReference type="Proteomes" id="UP000009026">
    <property type="component" value="Chromosome"/>
</dbReference>
<dbReference type="OrthoDB" id="5482852at2"/>
<keyword evidence="4" id="KW-1185">Reference proteome</keyword>
<feature type="chain" id="PRO_5005212675" evidence="2">
    <location>
        <begin position="19"/>
        <end position="513"/>
    </location>
</feature>
<proteinExistence type="predicted"/>
<evidence type="ECO:0000256" key="1">
    <source>
        <dbReference type="SAM" id="MobiDB-lite"/>
    </source>
</evidence>
<dbReference type="AlphaFoldDB" id="A0A0H4XFP4"/>
<evidence type="ECO:0000313" key="4">
    <source>
        <dbReference type="Proteomes" id="UP000009026"/>
    </source>
</evidence>
<evidence type="ECO:0000256" key="2">
    <source>
        <dbReference type="SAM" id="SignalP"/>
    </source>
</evidence>
<keyword evidence="2" id="KW-0732">Signal</keyword>
<dbReference type="eggNOG" id="COG5184">
    <property type="taxonomic scope" value="Bacteria"/>
</dbReference>
<name>A0A0H4XFP4_9BACT</name>